<comment type="similarity">
    <text evidence="2">Belongs to the amino acid-polyamine-organocation (APC) superfamily. Spore germination protein (SGP) (TC 2.A.3.9) family.</text>
</comment>
<evidence type="ECO:0000256" key="5">
    <source>
        <dbReference type="ARBA" id="ARBA00022692"/>
    </source>
</evidence>
<feature type="transmembrane region" description="Helical" evidence="8">
    <location>
        <begin position="216"/>
        <end position="241"/>
    </location>
</feature>
<dbReference type="InterPro" id="IPR004761">
    <property type="entry name" value="Spore_GerAB"/>
</dbReference>
<feature type="transmembrane region" description="Helical" evidence="8">
    <location>
        <begin position="185"/>
        <end position="204"/>
    </location>
</feature>
<feature type="transmembrane region" description="Helical" evidence="8">
    <location>
        <begin position="77"/>
        <end position="98"/>
    </location>
</feature>
<evidence type="ECO:0000256" key="4">
    <source>
        <dbReference type="ARBA" id="ARBA00022544"/>
    </source>
</evidence>
<dbReference type="AlphaFoldDB" id="A0A6M6DT79"/>
<feature type="transmembrane region" description="Helical" evidence="8">
    <location>
        <begin position="270"/>
        <end position="295"/>
    </location>
</feature>
<protein>
    <submittedName>
        <fullName evidence="9">GerAB/ArcD/ProY family transporter</fullName>
    </submittedName>
</protein>
<dbReference type="PANTHER" id="PTHR34975:SF2">
    <property type="entry name" value="SPORE GERMINATION PROTEIN A2"/>
    <property type="match status" value="1"/>
</dbReference>
<keyword evidence="7 8" id="KW-0472">Membrane</keyword>
<reference evidence="9 10" key="1">
    <citation type="submission" date="2019-10" db="EMBL/GenBank/DDBJ databases">
        <title>Complete genome sequences for adaption low water activity.</title>
        <authorList>
            <person name="Zhao L."/>
            <person name="Zhong J."/>
        </authorList>
    </citation>
    <scope>NUCLEOTIDE SEQUENCE [LARGE SCALE GENOMIC DNA]</scope>
    <source>
        <strain evidence="9 10">FDU301</strain>
    </source>
</reference>
<evidence type="ECO:0000313" key="10">
    <source>
        <dbReference type="Proteomes" id="UP000501076"/>
    </source>
</evidence>
<keyword evidence="5 8" id="KW-0812">Transmembrane</keyword>
<feature type="transmembrane region" description="Helical" evidence="8">
    <location>
        <begin position="140"/>
        <end position="165"/>
    </location>
</feature>
<evidence type="ECO:0000256" key="7">
    <source>
        <dbReference type="ARBA" id="ARBA00023136"/>
    </source>
</evidence>
<keyword evidence="4" id="KW-0309">Germination</keyword>
<accession>A0A6M6DT79</accession>
<comment type="subcellular location">
    <subcellularLocation>
        <location evidence="1">Membrane</location>
        <topology evidence="1">Multi-pass membrane protein</topology>
    </subcellularLocation>
</comment>
<gene>
    <name evidence="9" type="ORF">FDZ14_19510</name>
</gene>
<organism evidence="9 10">
    <name type="scientific">Priestia megaterium</name>
    <name type="common">Bacillus megaterium</name>
    <dbReference type="NCBI Taxonomy" id="1404"/>
    <lineage>
        <taxon>Bacteria</taxon>
        <taxon>Bacillati</taxon>
        <taxon>Bacillota</taxon>
        <taxon>Bacilli</taxon>
        <taxon>Bacillales</taxon>
        <taxon>Bacillaceae</taxon>
        <taxon>Priestia</taxon>
    </lineage>
</organism>
<evidence type="ECO:0000256" key="6">
    <source>
        <dbReference type="ARBA" id="ARBA00022989"/>
    </source>
</evidence>
<feature type="transmembrane region" description="Helical" evidence="8">
    <location>
        <begin position="110"/>
        <end position="128"/>
    </location>
</feature>
<evidence type="ECO:0000256" key="1">
    <source>
        <dbReference type="ARBA" id="ARBA00004141"/>
    </source>
</evidence>
<evidence type="ECO:0000313" key="9">
    <source>
        <dbReference type="EMBL" id="QJX78253.1"/>
    </source>
</evidence>
<sequence>MTKIKIDGFQLFCMMFIFILGSTLLLDIGKAARQDAWIVPLLATFFGCLLYLVYISLYKRYPNMPLTGYLIKIWGKYVGGAISFCYIIYFVYIASRVLRDFEELLISSSYYVTSIITLGICMTFVLIYSTHLGIEAFARVTCLCFVVILLTLFILNILYVVGGYIKVENLQPVLANGWGNIGKELVPLGITVPFGELITFTMILPYLNKKNQAATIGLSAIIIGGIALTINSIILLCVLGPETVLRSSFPALTAVSYINIASFIQRLDTFILILMVILGFVKITIYFFCAVIGAADLFRMKPSVTNIYLIGGVIFFSSLMIAPSYQAHINEGLKIVPYLLHLPFHIAIPILLLITAYIKQKIKPTLS</sequence>
<evidence type="ECO:0000256" key="2">
    <source>
        <dbReference type="ARBA" id="ARBA00007998"/>
    </source>
</evidence>
<evidence type="ECO:0000256" key="3">
    <source>
        <dbReference type="ARBA" id="ARBA00022448"/>
    </source>
</evidence>
<evidence type="ECO:0000256" key="8">
    <source>
        <dbReference type="SAM" id="Phobius"/>
    </source>
</evidence>
<dbReference type="RefSeq" id="WP_047932740.1">
    <property type="nucleotide sequence ID" value="NZ_CP045272.1"/>
</dbReference>
<feature type="transmembrane region" description="Helical" evidence="8">
    <location>
        <begin position="307"/>
        <end position="326"/>
    </location>
</feature>
<dbReference type="NCBIfam" id="TIGR00912">
    <property type="entry name" value="2A0309"/>
    <property type="match status" value="1"/>
</dbReference>
<dbReference type="EMBL" id="CP045272">
    <property type="protein sequence ID" value="QJX78253.1"/>
    <property type="molecule type" value="Genomic_DNA"/>
</dbReference>
<name>A0A6M6DT79_PRIMG</name>
<proteinExistence type="inferred from homology"/>
<feature type="transmembrane region" description="Helical" evidence="8">
    <location>
        <begin position="12"/>
        <end position="31"/>
    </location>
</feature>
<dbReference type="Pfam" id="PF03845">
    <property type="entry name" value="Spore_permease"/>
    <property type="match status" value="1"/>
</dbReference>
<dbReference type="GO" id="GO:0009847">
    <property type="term" value="P:spore germination"/>
    <property type="evidence" value="ECO:0007669"/>
    <property type="project" value="InterPro"/>
</dbReference>
<feature type="transmembrane region" description="Helical" evidence="8">
    <location>
        <begin position="37"/>
        <end position="57"/>
    </location>
</feature>
<dbReference type="Proteomes" id="UP000501076">
    <property type="component" value="Chromosome"/>
</dbReference>
<keyword evidence="3" id="KW-0813">Transport</keyword>
<dbReference type="GO" id="GO:0016020">
    <property type="term" value="C:membrane"/>
    <property type="evidence" value="ECO:0007669"/>
    <property type="project" value="UniProtKB-SubCell"/>
</dbReference>
<keyword evidence="6 8" id="KW-1133">Transmembrane helix</keyword>
<dbReference type="PANTHER" id="PTHR34975">
    <property type="entry name" value="SPORE GERMINATION PROTEIN A2"/>
    <property type="match status" value="1"/>
</dbReference>
<feature type="transmembrane region" description="Helical" evidence="8">
    <location>
        <begin position="338"/>
        <end position="358"/>
    </location>
</feature>